<dbReference type="EMBL" id="LNJE01000025">
    <property type="protein sequence ID" value="KYC56125.1"/>
    <property type="molecule type" value="Genomic_DNA"/>
</dbReference>
<name>A0A150JG21_9EURY</name>
<organism evidence="2">
    <name type="scientific">Candidatus Methanofastidiosum methylothiophilum</name>
    <dbReference type="NCBI Taxonomy" id="1705564"/>
    <lineage>
        <taxon>Archaea</taxon>
        <taxon>Methanobacteriati</taxon>
        <taxon>Methanobacteriota</taxon>
        <taxon>Stenosarchaea group</taxon>
        <taxon>Candidatus Methanofastidiosia</taxon>
        <taxon>Candidatus Methanofastidiosales</taxon>
        <taxon>Candidatus Methanofastidiosaceae</taxon>
        <taxon>Candidatus Methanofastidiosum</taxon>
    </lineage>
</organism>
<comment type="caution">
    <text evidence="2">The sequence shown here is derived from an EMBL/GenBank/DDBJ whole genome shotgun (WGS) entry which is preliminary data.</text>
</comment>
<accession>A0A150JG21</accession>
<reference evidence="2 3" key="1">
    <citation type="journal article" date="2016" name="ISME J.">
        <title>Chasing the elusive Euryarchaeota class WSA2: genomes reveal a uniquely fastidious methyl-reducing methanogen.</title>
        <authorList>
            <person name="Nobu M.K."/>
            <person name="Narihiro T."/>
            <person name="Kuroda K."/>
            <person name="Mei R."/>
            <person name="Liu W.T."/>
        </authorList>
    </citation>
    <scope>NUCLEOTIDE SEQUENCE [LARGE SCALE GENOMIC DNA]</scope>
    <source>
        <strain evidence="1">ADurb1013_Bin02101</strain>
        <strain evidence="2">ADurb1213_Bin02801</strain>
    </source>
</reference>
<sequence>MSYILFMTNEEKNLIDLYADQAFHGNFIRQEIPVCQCGKIYDEKELYNAPGVFFKKIDVFGKTFTLIEPVCPICKRRIPANFNVLN</sequence>
<dbReference type="AlphaFoldDB" id="A0A150JG21"/>
<accession>A0A150J7R0</accession>
<gene>
    <name evidence="1" type="ORF">AN188_01484</name>
    <name evidence="2" type="ORF">APG09_01481</name>
</gene>
<proteinExistence type="predicted"/>
<evidence type="ECO:0000313" key="2">
    <source>
        <dbReference type="EMBL" id="KYC56125.1"/>
    </source>
</evidence>
<evidence type="ECO:0000313" key="3">
    <source>
        <dbReference type="Proteomes" id="UP000092420"/>
    </source>
</evidence>
<protein>
    <submittedName>
        <fullName evidence="2">Uncharacterized protein</fullName>
    </submittedName>
</protein>
<dbReference type="EMBL" id="LNJB01000028">
    <property type="protein sequence ID" value="KYC53279.1"/>
    <property type="molecule type" value="Genomic_DNA"/>
</dbReference>
<accession>A0A150JET9</accession>
<evidence type="ECO:0000313" key="1">
    <source>
        <dbReference type="EMBL" id="KYC53279.1"/>
    </source>
</evidence>
<dbReference type="Proteomes" id="UP000092420">
    <property type="component" value="Unassembled WGS sequence"/>
</dbReference>